<dbReference type="GO" id="GO:0046872">
    <property type="term" value="F:metal ion binding"/>
    <property type="evidence" value="ECO:0007669"/>
    <property type="project" value="UniProtKB-KW"/>
</dbReference>
<dbReference type="FunFam" id="3.30.830.10:FF:000004">
    <property type="entry name" value="Putative insulin-degrading enzyme"/>
    <property type="match status" value="1"/>
</dbReference>
<name>A0AA37H086_9PEZI</name>
<dbReference type="Gene3D" id="3.30.830.10">
    <property type="entry name" value="Metalloenzyme, LuxS/M16 peptidase-like"/>
    <property type="match status" value="4"/>
</dbReference>
<dbReference type="Pfam" id="PF05193">
    <property type="entry name" value="Peptidase_M16_C"/>
    <property type="match status" value="1"/>
</dbReference>
<proteinExistence type="inferred from homology"/>
<keyword evidence="6" id="KW-0482">Metalloprotease</keyword>
<evidence type="ECO:0000313" key="12">
    <source>
        <dbReference type="EMBL" id="GJC89522.1"/>
    </source>
</evidence>
<feature type="domain" description="Coenzyme PQQ synthesis protein F-like C-terminal lobe" evidence="11">
    <location>
        <begin position="788"/>
        <end position="886"/>
    </location>
</feature>
<dbReference type="GO" id="GO:0005739">
    <property type="term" value="C:mitochondrion"/>
    <property type="evidence" value="ECO:0007669"/>
    <property type="project" value="TreeGrafter"/>
</dbReference>
<dbReference type="PANTHER" id="PTHR43690:SF18">
    <property type="entry name" value="INSULIN-DEGRADING ENZYME-RELATED"/>
    <property type="match status" value="1"/>
</dbReference>
<feature type="domain" description="Peptidase M16 C-terminal" evidence="9">
    <location>
        <begin position="209"/>
        <end position="387"/>
    </location>
</feature>
<evidence type="ECO:0000256" key="6">
    <source>
        <dbReference type="ARBA" id="ARBA00023049"/>
    </source>
</evidence>
<dbReference type="Pfam" id="PF00675">
    <property type="entry name" value="Peptidase_M16"/>
    <property type="match status" value="1"/>
</dbReference>
<protein>
    <submittedName>
        <fullName evidence="12">Insulin-degrading enzyme</fullName>
    </submittedName>
</protein>
<dbReference type="GO" id="GO:0051603">
    <property type="term" value="P:proteolysis involved in protein catabolic process"/>
    <property type="evidence" value="ECO:0007669"/>
    <property type="project" value="TreeGrafter"/>
</dbReference>
<feature type="domain" description="Peptidase M16 N-terminal" evidence="8">
    <location>
        <begin position="38"/>
        <end position="182"/>
    </location>
</feature>
<organism evidence="12 13">
    <name type="scientific">Colletotrichum liriopes</name>
    <dbReference type="NCBI Taxonomy" id="708192"/>
    <lineage>
        <taxon>Eukaryota</taxon>
        <taxon>Fungi</taxon>
        <taxon>Dikarya</taxon>
        <taxon>Ascomycota</taxon>
        <taxon>Pezizomycotina</taxon>
        <taxon>Sordariomycetes</taxon>
        <taxon>Hypocreomycetidae</taxon>
        <taxon>Glomerellales</taxon>
        <taxon>Glomerellaceae</taxon>
        <taxon>Colletotrichum</taxon>
        <taxon>Colletotrichum spaethianum species complex</taxon>
    </lineage>
</organism>
<dbReference type="EMBL" id="BPPX01000042">
    <property type="protein sequence ID" value="GJC89522.1"/>
    <property type="molecule type" value="Genomic_DNA"/>
</dbReference>
<dbReference type="InterPro" id="IPR054734">
    <property type="entry name" value="PqqF-like_C_4"/>
</dbReference>
<dbReference type="GO" id="GO:0043171">
    <property type="term" value="P:peptide catabolic process"/>
    <property type="evidence" value="ECO:0007669"/>
    <property type="project" value="TreeGrafter"/>
</dbReference>
<dbReference type="GO" id="GO:0005829">
    <property type="term" value="C:cytosol"/>
    <property type="evidence" value="ECO:0007669"/>
    <property type="project" value="TreeGrafter"/>
</dbReference>
<dbReference type="Pfam" id="PF22456">
    <property type="entry name" value="PqqF-like_C_4"/>
    <property type="match status" value="1"/>
</dbReference>
<dbReference type="InterPro" id="IPR007863">
    <property type="entry name" value="Peptidase_M16_C"/>
</dbReference>
<evidence type="ECO:0000256" key="7">
    <source>
        <dbReference type="SAM" id="MobiDB-lite"/>
    </source>
</evidence>
<sequence>MRTLYPTQPVERVTDQLEKPEQDPRSYRVIELPNKLMVLLACDPDEDIASAALSVGVGCSSDDEQMPGLAHAVEHTLFMGSQKFPGENAYHEYLAARAGRHNAETVRTTTTFYFEVSAKSINDQQPSPLHGALDRFAAFFAKPLFSGETLDREVLAVHSEYMNNFRNDYRRLDQLDRSLSNPNHPFCHFSTGNIETLKNKPAADGINIRAKFIEFYNQHYSANRMKLVVLGREPLDVLENWVSEFFSEIPNKDLVPNHWDGVPFRDDELGIQVFAKSVEDIRRLQLVFPFPDQGQMRALQSGRYISHLIGNEAPGSIMAYLHEKGWAENLSAPFSSSYSGSVNLLYMWVNLTEEGLEHYKEVVNIIFQYISLLRAEALQEWRFEEFRSMNDTNFKWQEKTSSIAFTKNTSLYMQDAPEPRWLLSWPSRLREFDAPSIEKALAALRPDNFRMTIVSRKFPGDWDQEEKWYGTEFRVERIPKEFMAEIQNAAASTASGRIRSLHLPEKNPYIPTNLEILNKDIEKSTLAPHLVRKDDMLAWFKQDDTFKVPKAHVFVNFCNPVTYSTAKNAVKARLLVDLVEDALQSQSYYAAFAGLRYSLWRDATGMCLNLYGYNDKLVAYLEQILIKIKHLEIIDERFNMVQNRLALQYSNWELRQPFLQVSDYTTCLNSQCDYTREELLVELPDLTAESIREYKEELFSKTYITAYFLGNLSKENVWKVTDMVNVVLAPCHPPQFRLPVDRSLAIPPGSDYVYKITLKDLKNSNNCIEFWLYTGKQGDRLARVKTMLFHQMCHESAFDHFRTKEQLGYIVMSESRSASDNYGLSFIIQSEKTPEDIDVRVDAFLDLFSNKLKDMPEEVFQNHKRSLRVKLLRKCNNLGEESYKHWEQIVTANDDFEQDQRDAEEVENLKQGHMTEFFEKYIKPGSKTRAKIAVHLSPGATAEGRVNGDETKGRPPNPVCIKNISEFRAEIGAMRARQLEGTDTKQIECFQKT</sequence>
<feature type="region of interest" description="Disordered" evidence="7">
    <location>
        <begin position="1"/>
        <end position="24"/>
    </location>
</feature>
<dbReference type="InterPro" id="IPR032632">
    <property type="entry name" value="Peptidase_M16_M"/>
</dbReference>
<evidence type="ECO:0000259" key="8">
    <source>
        <dbReference type="Pfam" id="PF00675"/>
    </source>
</evidence>
<evidence type="ECO:0000256" key="1">
    <source>
        <dbReference type="ARBA" id="ARBA00007261"/>
    </source>
</evidence>
<accession>A0AA37H086</accession>
<dbReference type="InterPro" id="IPR011249">
    <property type="entry name" value="Metalloenz_LuxS/M16"/>
</dbReference>
<dbReference type="InterPro" id="IPR011765">
    <property type="entry name" value="Pept_M16_N"/>
</dbReference>
<reference evidence="12 13" key="1">
    <citation type="submission" date="2021-07" db="EMBL/GenBank/DDBJ databases">
        <title>Genome data of Colletotrichum spaethianum.</title>
        <authorList>
            <person name="Utami Y.D."/>
            <person name="Hiruma K."/>
        </authorList>
    </citation>
    <scope>NUCLEOTIDE SEQUENCE [LARGE SCALE GENOMIC DNA]</scope>
    <source>
        <strain evidence="12 13">MAFF 242679</strain>
    </source>
</reference>
<feature type="compositionally biased region" description="Basic and acidic residues" evidence="7">
    <location>
        <begin position="12"/>
        <end position="24"/>
    </location>
</feature>
<dbReference type="Proteomes" id="UP001055172">
    <property type="component" value="Unassembled WGS sequence"/>
</dbReference>
<evidence type="ECO:0000256" key="3">
    <source>
        <dbReference type="ARBA" id="ARBA00022723"/>
    </source>
</evidence>
<dbReference type="GO" id="GO:0004222">
    <property type="term" value="F:metalloendopeptidase activity"/>
    <property type="evidence" value="ECO:0007669"/>
    <property type="project" value="TreeGrafter"/>
</dbReference>
<gene>
    <name evidence="12" type="ORF">ColLi_12360</name>
</gene>
<evidence type="ECO:0000256" key="4">
    <source>
        <dbReference type="ARBA" id="ARBA00022801"/>
    </source>
</evidence>
<keyword evidence="13" id="KW-1185">Reference proteome</keyword>
<evidence type="ECO:0000256" key="2">
    <source>
        <dbReference type="ARBA" id="ARBA00022670"/>
    </source>
</evidence>
<dbReference type="SUPFAM" id="SSF63411">
    <property type="entry name" value="LuxS/MPP-like metallohydrolase"/>
    <property type="match status" value="4"/>
</dbReference>
<evidence type="ECO:0000259" key="10">
    <source>
        <dbReference type="Pfam" id="PF16187"/>
    </source>
</evidence>
<keyword evidence="2" id="KW-0645">Protease</keyword>
<dbReference type="PANTHER" id="PTHR43690">
    <property type="entry name" value="NARDILYSIN"/>
    <property type="match status" value="1"/>
</dbReference>
<dbReference type="InterPro" id="IPR050626">
    <property type="entry name" value="Peptidase_M16"/>
</dbReference>
<feature type="domain" description="Peptidase M16 middle/third" evidence="10">
    <location>
        <begin position="394"/>
        <end position="680"/>
    </location>
</feature>
<evidence type="ECO:0000259" key="9">
    <source>
        <dbReference type="Pfam" id="PF05193"/>
    </source>
</evidence>
<keyword evidence="5" id="KW-0862">Zinc</keyword>
<comment type="similarity">
    <text evidence="1">Belongs to the peptidase M16 family.</text>
</comment>
<keyword evidence="4" id="KW-0378">Hydrolase</keyword>
<dbReference type="Pfam" id="PF16187">
    <property type="entry name" value="Peptidase_M16_M"/>
    <property type="match status" value="1"/>
</dbReference>
<dbReference type="AlphaFoldDB" id="A0AA37H086"/>
<evidence type="ECO:0000259" key="11">
    <source>
        <dbReference type="Pfam" id="PF22456"/>
    </source>
</evidence>
<keyword evidence="3" id="KW-0479">Metal-binding</keyword>
<dbReference type="FunFam" id="3.30.830.10:FF:000005">
    <property type="entry name" value="nardilysin isoform X1"/>
    <property type="match status" value="1"/>
</dbReference>
<comment type="caution">
    <text evidence="12">The sequence shown here is derived from an EMBL/GenBank/DDBJ whole genome shotgun (WGS) entry which is preliminary data.</text>
</comment>
<evidence type="ECO:0000313" key="13">
    <source>
        <dbReference type="Proteomes" id="UP001055172"/>
    </source>
</evidence>
<evidence type="ECO:0000256" key="5">
    <source>
        <dbReference type="ARBA" id="ARBA00022833"/>
    </source>
</evidence>